<gene>
    <name evidence="2" type="ORF">ABR82_01175</name>
</gene>
<dbReference type="Proteomes" id="UP000051269">
    <property type="component" value="Unassembled WGS sequence"/>
</dbReference>
<feature type="transmembrane region" description="Helical" evidence="1">
    <location>
        <begin position="12"/>
        <end position="32"/>
    </location>
</feature>
<keyword evidence="1" id="KW-0472">Membrane</keyword>
<reference evidence="2 3" key="1">
    <citation type="submission" date="2015-10" db="EMBL/GenBank/DDBJ databases">
        <title>Metagenome-Assembled Genomes uncover a global brackish microbiome.</title>
        <authorList>
            <person name="Hugerth L.W."/>
            <person name="Larsson J."/>
            <person name="Alneberg J."/>
            <person name="Lindh M.V."/>
            <person name="Legrand C."/>
            <person name="Pinhassi J."/>
            <person name="Andersson A.F."/>
        </authorList>
    </citation>
    <scope>NUCLEOTIDE SEQUENCE [LARGE SCALE GENOMIC DNA]</scope>
    <source>
        <strain evidence="2">BACL18 MAG-120507-bin52</strain>
    </source>
</reference>
<dbReference type="EMBL" id="LIBO01000069">
    <property type="protein sequence ID" value="KRO62493.1"/>
    <property type="molecule type" value="Genomic_DNA"/>
</dbReference>
<protein>
    <submittedName>
        <fullName evidence="2">Uncharacterized protein</fullName>
    </submittedName>
</protein>
<keyword evidence="1" id="KW-0812">Transmembrane</keyword>
<comment type="caution">
    <text evidence="2">The sequence shown here is derived from an EMBL/GenBank/DDBJ whole genome shotgun (WGS) entry which is preliminary data.</text>
</comment>
<name>A0A0R2RPW3_9BACT</name>
<sequence>MSRRAHQTTPSSLLFGLVAVFLVIAGGGALFFQKGSNPYRTVETLQPSDYFENANSLRGNVYQIEGVILNALAQNPEKGRLFSISVATESRKWPMPIFIPAQLRQINLQKNQSYRAKVRVNDSGILVAQEIQKS</sequence>
<accession>A0A0R2RPW3</accession>
<organism evidence="2 3">
    <name type="scientific">Verrucomicrobia subdivision 6 bacterium BACL9 MAG-120507-bin52</name>
    <dbReference type="NCBI Taxonomy" id="1655590"/>
    <lineage>
        <taxon>Bacteria</taxon>
        <taxon>Pseudomonadati</taxon>
        <taxon>Verrucomicrobiota</taxon>
        <taxon>Verrucomicrobiia</taxon>
        <taxon>Verrucomicrobiales</taxon>
        <taxon>Verrucomicrobia subdivision 6</taxon>
    </lineage>
</organism>
<evidence type="ECO:0000313" key="2">
    <source>
        <dbReference type="EMBL" id="KRO62493.1"/>
    </source>
</evidence>
<dbReference type="AlphaFoldDB" id="A0A0R2RPW3"/>
<evidence type="ECO:0000256" key="1">
    <source>
        <dbReference type="SAM" id="Phobius"/>
    </source>
</evidence>
<evidence type="ECO:0000313" key="3">
    <source>
        <dbReference type="Proteomes" id="UP000051269"/>
    </source>
</evidence>
<proteinExistence type="predicted"/>
<keyword evidence="1" id="KW-1133">Transmembrane helix</keyword>